<dbReference type="PANTHER" id="PTHR23334">
    <property type="entry name" value="CCAAT/ENHANCER BINDING PROTEIN"/>
    <property type="match status" value="1"/>
</dbReference>
<sequence length="296" mass="32653">MEGKKSELIHNPYGGPHLLHGNNTTANNQAPNHHSHHHNSSIHHSLSQAHHNHHHHNIQRTSPTNSLGGSSGVSSPGTGETESYYANGNRQTLAYVPGSVHQASYAPPMQQGNVRVKQEPSDGDYARGYNAQNNNNNNNSAPYSNGTVSSTTPSPPSGLYMPGAQGLKVLSSSNSSHLPSSNKYIHPSLGTKKKTAIGVRCSDEYRRRRERNNVAVRKSREKAKIRTRETEERVKILARENERLTKKVELLQEELSVLRSLFSNVGVLPDHIHRELSKHMDSFQAQHNAMAATGNM</sequence>
<feature type="coiled-coil region" evidence="1">
    <location>
        <begin position="220"/>
        <end position="261"/>
    </location>
</feature>
<feature type="compositionally biased region" description="Polar residues" evidence="2">
    <location>
        <begin position="21"/>
        <end position="32"/>
    </location>
</feature>
<accession>A0A7T8QWY6</accession>
<evidence type="ECO:0000313" key="5">
    <source>
        <dbReference type="Proteomes" id="UP000595437"/>
    </source>
</evidence>
<evidence type="ECO:0000256" key="2">
    <source>
        <dbReference type="SAM" id="MobiDB-lite"/>
    </source>
</evidence>
<dbReference type="GO" id="GO:0000978">
    <property type="term" value="F:RNA polymerase II cis-regulatory region sequence-specific DNA binding"/>
    <property type="evidence" value="ECO:0007669"/>
    <property type="project" value="TreeGrafter"/>
</dbReference>
<dbReference type="InterPro" id="IPR004827">
    <property type="entry name" value="bZIP"/>
</dbReference>
<gene>
    <name evidence="4" type="ORF">FKW44_003315</name>
</gene>
<dbReference type="CDD" id="cd14693">
    <property type="entry name" value="bZIP_CEBP"/>
    <property type="match status" value="1"/>
</dbReference>
<name>A0A7T8QWY6_CALRO</name>
<dbReference type="SMART" id="SM00338">
    <property type="entry name" value="BRLZ"/>
    <property type="match status" value="1"/>
</dbReference>
<dbReference type="GO" id="GO:0000981">
    <property type="term" value="F:DNA-binding transcription factor activity, RNA polymerase II-specific"/>
    <property type="evidence" value="ECO:0007669"/>
    <property type="project" value="TreeGrafter"/>
</dbReference>
<dbReference type="InterPro" id="IPR031106">
    <property type="entry name" value="C/EBP"/>
</dbReference>
<feature type="region of interest" description="Disordered" evidence="2">
    <location>
        <begin position="104"/>
        <end position="190"/>
    </location>
</feature>
<dbReference type="GO" id="GO:0006351">
    <property type="term" value="P:DNA-templated transcription"/>
    <property type="evidence" value="ECO:0007669"/>
    <property type="project" value="InterPro"/>
</dbReference>
<reference evidence="5" key="1">
    <citation type="submission" date="2021-01" db="EMBL/GenBank/DDBJ databases">
        <title>Caligus Genome Assembly.</title>
        <authorList>
            <person name="Gallardo-Escarate C."/>
        </authorList>
    </citation>
    <scope>NUCLEOTIDE SEQUENCE [LARGE SCALE GENOMIC DNA]</scope>
</reference>
<dbReference type="EMBL" id="CP045891">
    <property type="protein sequence ID" value="QQP58102.1"/>
    <property type="molecule type" value="Genomic_DNA"/>
</dbReference>
<dbReference type="PROSITE" id="PS50217">
    <property type="entry name" value="BZIP"/>
    <property type="match status" value="1"/>
</dbReference>
<dbReference type="InterPro" id="IPR046347">
    <property type="entry name" value="bZIP_sf"/>
</dbReference>
<evidence type="ECO:0000259" key="3">
    <source>
        <dbReference type="PROSITE" id="PS50217"/>
    </source>
</evidence>
<protein>
    <recommendedName>
        <fullName evidence="3">BZIP domain-containing protein</fullName>
    </recommendedName>
</protein>
<proteinExistence type="predicted"/>
<evidence type="ECO:0000256" key="1">
    <source>
        <dbReference type="SAM" id="Coils"/>
    </source>
</evidence>
<evidence type="ECO:0000313" key="4">
    <source>
        <dbReference type="EMBL" id="QQP58102.1"/>
    </source>
</evidence>
<dbReference type="PANTHER" id="PTHR23334:SF20">
    <property type="entry name" value="BASIC LEUCINE ZIPPER 24"/>
    <property type="match status" value="1"/>
</dbReference>
<feature type="region of interest" description="Disordered" evidence="2">
    <location>
        <begin position="1"/>
        <end position="84"/>
    </location>
</feature>
<organism evidence="4 5">
    <name type="scientific">Caligus rogercresseyi</name>
    <name type="common">Sea louse</name>
    <dbReference type="NCBI Taxonomy" id="217165"/>
    <lineage>
        <taxon>Eukaryota</taxon>
        <taxon>Metazoa</taxon>
        <taxon>Ecdysozoa</taxon>
        <taxon>Arthropoda</taxon>
        <taxon>Crustacea</taxon>
        <taxon>Multicrustacea</taxon>
        <taxon>Hexanauplia</taxon>
        <taxon>Copepoda</taxon>
        <taxon>Siphonostomatoida</taxon>
        <taxon>Caligidae</taxon>
        <taxon>Caligus</taxon>
    </lineage>
</organism>
<dbReference type="OrthoDB" id="10032067at2759"/>
<feature type="domain" description="BZIP" evidence="3">
    <location>
        <begin position="202"/>
        <end position="265"/>
    </location>
</feature>
<dbReference type="SUPFAM" id="SSF57959">
    <property type="entry name" value="Leucine zipper domain"/>
    <property type="match status" value="1"/>
</dbReference>
<dbReference type="Proteomes" id="UP000595437">
    <property type="component" value="Chromosome 2"/>
</dbReference>
<feature type="compositionally biased region" description="Low complexity" evidence="2">
    <location>
        <begin position="170"/>
        <end position="182"/>
    </location>
</feature>
<dbReference type="AlphaFoldDB" id="A0A7T8QWY6"/>
<dbReference type="Gene3D" id="1.20.5.170">
    <property type="match status" value="1"/>
</dbReference>
<keyword evidence="5" id="KW-1185">Reference proteome</keyword>
<feature type="compositionally biased region" description="Low complexity" evidence="2">
    <location>
        <begin position="72"/>
        <end position="83"/>
    </location>
</feature>
<dbReference type="Pfam" id="PF07716">
    <property type="entry name" value="bZIP_2"/>
    <property type="match status" value="1"/>
</dbReference>
<keyword evidence="1" id="KW-0175">Coiled coil</keyword>